<name>A0A1T4Q7N7_9FIRM</name>
<evidence type="ECO:0000313" key="3">
    <source>
        <dbReference type="Proteomes" id="UP000190625"/>
    </source>
</evidence>
<feature type="transmembrane region" description="Helical" evidence="1">
    <location>
        <begin position="9"/>
        <end position="28"/>
    </location>
</feature>
<gene>
    <name evidence="2" type="ORF">SAMN02745118_02459</name>
</gene>
<keyword evidence="3" id="KW-1185">Reference proteome</keyword>
<dbReference type="RefSeq" id="WP_078810888.1">
    <property type="nucleotide sequence ID" value="NZ_FUWM01000025.1"/>
</dbReference>
<feature type="transmembrane region" description="Helical" evidence="1">
    <location>
        <begin position="34"/>
        <end position="58"/>
    </location>
</feature>
<keyword evidence="1" id="KW-1133">Transmembrane helix</keyword>
<dbReference type="Proteomes" id="UP000190625">
    <property type="component" value="Unassembled WGS sequence"/>
</dbReference>
<evidence type="ECO:0000313" key="2">
    <source>
        <dbReference type="EMBL" id="SJZ99705.1"/>
    </source>
</evidence>
<reference evidence="3" key="1">
    <citation type="submission" date="2017-02" db="EMBL/GenBank/DDBJ databases">
        <authorList>
            <person name="Varghese N."/>
            <person name="Submissions S."/>
        </authorList>
    </citation>
    <scope>NUCLEOTIDE SEQUENCE [LARGE SCALE GENOMIC DNA]</scope>
    <source>
        <strain evidence="3">ATCC BAA-73</strain>
    </source>
</reference>
<sequence>MESWGNKDWKWLVGVLISIIILVMAGWLSNMSNIINYFSFTSNGVSIVLALVAIYISLSQNNTSQILNSKTTDMLAKMYEKIGQVDKKVNKIDPTSLSKIMEIKMNSTLSQFADNLFEELNTLGIEENKIDEIKKELPQIKKSVGVKSSVSNLKSSVEVSHSNKTVEEQVKFVLNKIKGRSFEESIKIIDQIPLLDKAREILYASLVIGPYKKTENTSDGNHEALEIMYGSISWDSLIEGYDI</sequence>
<protein>
    <submittedName>
        <fullName evidence="2">Uncharacterized protein</fullName>
    </submittedName>
</protein>
<keyword evidence="1" id="KW-0812">Transmembrane</keyword>
<keyword evidence="1" id="KW-0472">Membrane</keyword>
<dbReference type="AlphaFoldDB" id="A0A1T4Q7N7"/>
<proteinExistence type="predicted"/>
<dbReference type="OrthoDB" id="9810135at2"/>
<accession>A0A1T4Q7N7</accession>
<evidence type="ECO:0000256" key="1">
    <source>
        <dbReference type="SAM" id="Phobius"/>
    </source>
</evidence>
<dbReference type="EMBL" id="FUWM01000025">
    <property type="protein sequence ID" value="SJZ99705.1"/>
    <property type="molecule type" value="Genomic_DNA"/>
</dbReference>
<organism evidence="2 3">
    <name type="scientific">Selenihalanaerobacter shriftii</name>
    <dbReference type="NCBI Taxonomy" id="142842"/>
    <lineage>
        <taxon>Bacteria</taxon>
        <taxon>Bacillati</taxon>
        <taxon>Bacillota</taxon>
        <taxon>Clostridia</taxon>
        <taxon>Halanaerobiales</taxon>
        <taxon>Halobacteroidaceae</taxon>
        <taxon>Selenihalanaerobacter</taxon>
    </lineage>
</organism>